<reference evidence="3" key="1">
    <citation type="submission" date="2018-12" db="EMBL/GenBank/DDBJ databases">
        <title>Bacillus chawlae sp. nov., Bacillus glennii sp. nov., and Bacillus saganii sp. nov. Isolated from the Vehicle Assembly Building at Kennedy Space Center where the Viking Spacecraft were Assembled.</title>
        <authorList>
            <person name="Seuylemezian A."/>
            <person name="Vaishampayan P."/>
        </authorList>
    </citation>
    <scope>NUCLEOTIDE SEQUENCE [LARGE SCALE GENOMIC DNA]</scope>
    <source>
        <strain evidence="3">DSM 13966</strain>
    </source>
</reference>
<feature type="transmembrane region" description="Helical" evidence="1">
    <location>
        <begin position="52"/>
        <end position="73"/>
    </location>
</feature>
<comment type="caution">
    <text evidence="2">The sequence shown here is derived from an EMBL/GenBank/DDBJ whole genome shotgun (WGS) entry which is preliminary data.</text>
</comment>
<feature type="transmembrane region" description="Helical" evidence="1">
    <location>
        <begin position="21"/>
        <end position="46"/>
    </location>
</feature>
<evidence type="ECO:0000313" key="3">
    <source>
        <dbReference type="Proteomes" id="UP000279911"/>
    </source>
</evidence>
<accession>A0A3R9EZG3</accession>
<name>A0A3R9EZG3_9BACI</name>
<organism evidence="2 3">
    <name type="scientific">Mesobacillus subterraneus</name>
    <dbReference type="NCBI Taxonomy" id="285983"/>
    <lineage>
        <taxon>Bacteria</taxon>
        <taxon>Bacillati</taxon>
        <taxon>Bacillota</taxon>
        <taxon>Bacilli</taxon>
        <taxon>Bacillales</taxon>
        <taxon>Bacillaceae</taxon>
        <taxon>Mesobacillus</taxon>
    </lineage>
</organism>
<dbReference type="AlphaFoldDB" id="A0A3R9EZG3"/>
<feature type="transmembrane region" description="Helical" evidence="1">
    <location>
        <begin position="94"/>
        <end position="118"/>
    </location>
</feature>
<proteinExistence type="predicted"/>
<evidence type="ECO:0000313" key="2">
    <source>
        <dbReference type="EMBL" id="RSD26640.1"/>
    </source>
</evidence>
<sequence length="124" mass="13832">MKHLAFLSVRRNKEAIPIGKIISFILTLLIIGLINFGLTSVTSYSFIDASPFVGAASVFLIYFFSSAGGIASRHVDMQVQAETGIKMNQTEKKFLPSYAFLAAIVYLIGSIVATFWVYRDYFFQ</sequence>
<keyword evidence="1" id="KW-0472">Membrane</keyword>
<dbReference type="EMBL" id="RSFW01000014">
    <property type="protein sequence ID" value="RSD26640.1"/>
    <property type="molecule type" value="Genomic_DNA"/>
</dbReference>
<keyword evidence="1" id="KW-1133">Transmembrane helix</keyword>
<dbReference type="RefSeq" id="WP_125480299.1">
    <property type="nucleotide sequence ID" value="NZ_RSFW01000014.1"/>
</dbReference>
<keyword evidence="1" id="KW-0812">Transmembrane</keyword>
<evidence type="ECO:0000256" key="1">
    <source>
        <dbReference type="SAM" id="Phobius"/>
    </source>
</evidence>
<gene>
    <name evidence="2" type="ORF">EJA10_12225</name>
</gene>
<dbReference type="Proteomes" id="UP000279911">
    <property type="component" value="Unassembled WGS sequence"/>
</dbReference>
<protein>
    <submittedName>
        <fullName evidence="2">Uncharacterized protein</fullName>
    </submittedName>
</protein>
<dbReference type="OrthoDB" id="2428514at2"/>